<evidence type="ECO:0008006" key="3">
    <source>
        <dbReference type="Google" id="ProtNLM"/>
    </source>
</evidence>
<gene>
    <name evidence="1" type="ORF">HN018_28015</name>
</gene>
<sequence length="67" mass="7494">MHAEFLRLTRDDPRLDADLRVFLSRSYNLKAIADYETDPQTGVTPARAADAIAIGRCFVASIENIIE</sequence>
<evidence type="ECO:0000313" key="2">
    <source>
        <dbReference type="Proteomes" id="UP000500767"/>
    </source>
</evidence>
<organism evidence="1 2">
    <name type="scientific">Lichenicola cladoniae</name>
    <dbReference type="NCBI Taxonomy" id="1484109"/>
    <lineage>
        <taxon>Bacteria</taxon>
        <taxon>Pseudomonadati</taxon>
        <taxon>Pseudomonadota</taxon>
        <taxon>Alphaproteobacteria</taxon>
        <taxon>Acetobacterales</taxon>
        <taxon>Acetobacteraceae</taxon>
        <taxon>Lichenicola</taxon>
    </lineage>
</organism>
<dbReference type="KEGG" id="lck:HN018_28015"/>
<keyword evidence="1" id="KW-0614">Plasmid</keyword>
<evidence type="ECO:0000313" key="1">
    <source>
        <dbReference type="EMBL" id="QKE93970.1"/>
    </source>
</evidence>
<dbReference type="EMBL" id="CP053713">
    <property type="protein sequence ID" value="QKE93970.1"/>
    <property type="molecule type" value="Genomic_DNA"/>
</dbReference>
<accession>A0A6M8I081</accession>
<protein>
    <recommendedName>
        <fullName evidence="3">HEPN domain-containing protein</fullName>
    </recommendedName>
</protein>
<proteinExistence type="predicted"/>
<reference evidence="1 2" key="1">
    <citation type="journal article" date="2014" name="World J. Microbiol. Biotechnol.">
        <title>Biodiversity and physiological characteristics of Antarctic and Arctic lichens-associated bacteria.</title>
        <authorList>
            <person name="Lee Y.M."/>
            <person name="Kim E.H."/>
            <person name="Lee H.K."/>
            <person name="Hong S.G."/>
        </authorList>
    </citation>
    <scope>NUCLEOTIDE SEQUENCE [LARGE SCALE GENOMIC DNA]</scope>
    <source>
        <strain evidence="1 2">PAMC 26569</strain>
        <plasmid evidence="1">unnamed6</plasmid>
    </source>
</reference>
<keyword evidence="2" id="KW-1185">Reference proteome</keyword>
<dbReference type="AlphaFoldDB" id="A0A6M8I081"/>
<dbReference type="RefSeq" id="WP_171837206.1">
    <property type="nucleotide sequence ID" value="NZ_CP053713.1"/>
</dbReference>
<dbReference type="Proteomes" id="UP000500767">
    <property type="component" value="Plasmid unnamed6"/>
</dbReference>
<geneLocation type="plasmid" evidence="1 2">
    <name>unnamed6</name>
</geneLocation>
<name>A0A6M8I081_9PROT</name>